<dbReference type="EMBL" id="QBIY01012909">
    <property type="protein sequence ID" value="RXN14388.1"/>
    <property type="molecule type" value="Genomic_DNA"/>
</dbReference>
<evidence type="ECO:0000313" key="1">
    <source>
        <dbReference type="EMBL" id="RXN14388.1"/>
    </source>
</evidence>
<name>A0A498M0Q2_LABRO</name>
<evidence type="ECO:0000313" key="2">
    <source>
        <dbReference type="Proteomes" id="UP000290572"/>
    </source>
</evidence>
<comment type="caution">
    <text evidence="1">The sequence shown here is derived from an EMBL/GenBank/DDBJ whole genome shotgun (WGS) entry which is preliminary data.</text>
</comment>
<proteinExistence type="predicted"/>
<gene>
    <name evidence="1" type="ORF">ROHU_028667</name>
</gene>
<dbReference type="Proteomes" id="UP000290572">
    <property type="component" value="Unassembled WGS sequence"/>
</dbReference>
<sequence length="80" mass="9376">MVEELKKTEQNLPLIRKMMQTTFALRRQTVVKNCPPVKEFMDLLPALKMESEECNSFYKFNLSAPLLWKEQAVHKDCASE</sequence>
<protein>
    <submittedName>
        <fullName evidence="1">Sterile alpha motif domain-containing 3</fullName>
    </submittedName>
</protein>
<dbReference type="AlphaFoldDB" id="A0A498M0Q2"/>
<keyword evidence="2" id="KW-1185">Reference proteome</keyword>
<reference evidence="1 2" key="1">
    <citation type="submission" date="2018-03" db="EMBL/GenBank/DDBJ databases">
        <title>Draft genome sequence of Rohu Carp (Labeo rohita).</title>
        <authorList>
            <person name="Das P."/>
            <person name="Kushwaha B."/>
            <person name="Joshi C.G."/>
            <person name="Kumar D."/>
            <person name="Nagpure N.S."/>
            <person name="Sahoo L."/>
            <person name="Das S.P."/>
            <person name="Bit A."/>
            <person name="Patnaik S."/>
            <person name="Meher P.K."/>
            <person name="Jayasankar P."/>
            <person name="Koringa P.G."/>
            <person name="Patel N.V."/>
            <person name="Hinsu A.T."/>
            <person name="Kumar R."/>
            <person name="Pandey M."/>
            <person name="Agarwal S."/>
            <person name="Srivastava S."/>
            <person name="Singh M."/>
            <person name="Iquebal M.A."/>
            <person name="Jaiswal S."/>
            <person name="Angadi U.B."/>
            <person name="Kumar N."/>
            <person name="Raza M."/>
            <person name="Shah T.M."/>
            <person name="Rai A."/>
            <person name="Jena J.K."/>
        </authorList>
    </citation>
    <scope>NUCLEOTIDE SEQUENCE [LARGE SCALE GENOMIC DNA]</scope>
    <source>
        <strain evidence="1">DASCIFA01</strain>
        <tissue evidence="1">Testis</tissue>
    </source>
</reference>
<accession>A0A498M0Q2</accession>
<organism evidence="1 2">
    <name type="scientific">Labeo rohita</name>
    <name type="common">Indian major carp</name>
    <name type="synonym">Cyprinus rohita</name>
    <dbReference type="NCBI Taxonomy" id="84645"/>
    <lineage>
        <taxon>Eukaryota</taxon>
        <taxon>Metazoa</taxon>
        <taxon>Chordata</taxon>
        <taxon>Craniata</taxon>
        <taxon>Vertebrata</taxon>
        <taxon>Euteleostomi</taxon>
        <taxon>Actinopterygii</taxon>
        <taxon>Neopterygii</taxon>
        <taxon>Teleostei</taxon>
        <taxon>Ostariophysi</taxon>
        <taxon>Cypriniformes</taxon>
        <taxon>Cyprinidae</taxon>
        <taxon>Labeoninae</taxon>
        <taxon>Labeonini</taxon>
        <taxon>Labeo</taxon>
    </lineage>
</organism>